<evidence type="ECO:0000259" key="5">
    <source>
        <dbReference type="Pfam" id="PF01494"/>
    </source>
</evidence>
<dbReference type="PANTHER" id="PTHR47178">
    <property type="entry name" value="MONOOXYGENASE, FAD-BINDING"/>
    <property type="match status" value="1"/>
</dbReference>
<dbReference type="PRINTS" id="PR00420">
    <property type="entry name" value="RNGMNOXGNASE"/>
</dbReference>
<dbReference type="Pfam" id="PF01494">
    <property type="entry name" value="FAD_binding_3"/>
    <property type="match status" value="1"/>
</dbReference>
<evidence type="ECO:0000256" key="2">
    <source>
        <dbReference type="ARBA" id="ARBA00022827"/>
    </source>
</evidence>
<reference evidence="7" key="1">
    <citation type="submission" date="2017-05" db="EMBL/GenBank/DDBJ databases">
        <title>Complete and WGS of Bordetella genogroups.</title>
        <authorList>
            <person name="Spilker T."/>
            <person name="Lipuma J."/>
        </authorList>
    </citation>
    <scope>NUCLEOTIDE SEQUENCE [LARGE SCALE GENOMIC DNA]</scope>
    <source>
        <strain evidence="7">AU16122</strain>
    </source>
</reference>
<dbReference type="GO" id="GO:0004497">
    <property type="term" value="F:monooxygenase activity"/>
    <property type="evidence" value="ECO:0007669"/>
    <property type="project" value="UniProtKB-KW"/>
</dbReference>
<comment type="caution">
    <text evidence="6">The sequence shown here is derived from an EMBL/GenBank/DDBJ whole genome shotgun (WGS) entry which is preliminary data.</text>
</comment>
<dbReference type="InterPro" id="IPR002938">
    <property type="entry name" value="FAD-bd"/>
</dbReference>
<dbReference type="GO" id="GO:0071949">
    <property type="term" value="F:FAD binding"/>
    <property type="evidence" value="ECO:0007669"/>
    <property type="project" value="InterPro"/>
</dbReference>
<dbReference type="InterPro" id="IPR036188">
    <property type="entry name" value="FAD/NAD-bd_sf"/>
</dbReference>
<accession>A0A261S4D2</accession>
<keyword evidence="7" id="KW-1185">Reference proteome</keyword>
<organism evidence="6 7">
    <name type="scientific">Bordetella genomosp. 10</name>
    <dbReference type="NCBI Taxonomy" id="1416804"/>
    <lineage>
        <taxon>Bacteria</taxon>
        <taxon>Pseudomonadati</taxon>
        <taxon>Pseudomonadota</taxon>
        <taxon>Betaproteobacteria</taxon>
        <taxon>Burkholderiales</taxon>
        <taxon>Alcaligenaceae</taxon>
        <taxon>Bordetella</taxon>
    </lineage>
</organism>
<sequence length="404" mass="42647">MKHPMRIGIAGAGLGGLCLAQGLARAGIEADVFERDAGMHTRAQGYRLRIDADGQRALAACLAPDRYALFRHSATQAHGAPRWIGPDLAPRGERRPDNWRATGAADAATATQDGDLAVHRQTLREILSDGLRARIRYGQPVVAVDVSAAPAAAAGTLITAEGQRHAYDLVVAADGAASPLRQTLLPHATAHYLGAYIVYGRTPLDPARQAALDAPLLEGATVVFASGLSLIVEPMRFAQPLPALAERLAPGCALSPQDDYLYWAFLGRPHALGSPALEDHPDPAAWLAGLRHAVRDWHPSLRRVLDLADPQSLSQRAVRMPDTVPEWPAWPVTFLGDAIHAMSPAGGLGANTALADAASLAASLAAVRGPAGLRPAVQAYEDDLRSRGRAALRTSLAGTQRLLA</sequence>
<keyword evidence="2" id="KW-0274">FAD</keyword>
<protein>
    <recommendedName>
        <fullName evidence="5">FAD-binding domain-containing protein</fullName>
    </recommendedName>
</protein>
<dbReference type="AlphaFoldDB" id="A0A261S4D2"/>
<keyword evidence="1" id="KW-0285">Flavoprotein</keyword>
<evidence type="ECO:0000313" key="7">
    <source>
        <dbReference type="Proteomes" id="UP000216020"/>
    </source>
</evidence>
<evidence type="ECO:0000256" key="1">
    <source>
        <dbReference type="ARBA" id="ARBA00022630"/>
    </source>
</evidence>
<dbReference type="SUPFAM" id="SSF51905">
    <property type="entry name" value="FAD/NAD(P)-binding domain"/>
    <property type="match status" value="1"/>
</dbReference>
<dbReference type="EMBL" id="NEVM01000005">
    <property type="protein sequence ID" value="OZI32228.1"/>
    <property type="molecule type" value="Genomic_DNA"/>
</dbReference>
<keyword evidence="3" id="KW-0560">Oxidoreductase</keyword>
<dbReference type="OrthoDB" id="8591538at2"/>
<evidence type="ECO:0000256" key="3">
    <source>
        <dbReference type="ARBA" id="ARBA00023002"/>
    </source>
</evidence>
<proteinExistence type="predicted"/>
<dbReference type="Gene3D" id="3.50.50.60">
    <property type="entry name" value="FAD/NAD(P)-binding domain"/>
    <property type="match status" value="1"/>
</dbReference>
<gene>
    <name evidence="6" type="ORF">CAL29_30905</name>
</gene>
<name>A0A261S4D2_9BORD</name>
<keyword evidence="4" id="KW-0503">Monooxygenase</keyword>
<dbReference type="PANTHER" id="PTHR47178:SF5">
    <property type="entry name" value="FAD-BINDING DOMAIN-CONTAINING PROTEIN"/>
    <property type="match status" value="1"/>
</dbReference>
<evidence type="ECO:0000256" key="4">
    <source>
        <dbReference type="ARBA" id="ARBA00023033"/>
    </source>
</evidence>
<evidence type="ECO:0000313" key="6">
    <source>
        <dbReference type="EMBL" id="OZI32228.1"/>
    </source>
</evidence>
<dbReference type="Proteomes" id="UP000216020">
    <property type="component" value="Unassembled WGS sequence"/>
</dbReference>
<feature type="domain" description="FAD-binding" evidence="5">
    <location>
        <begin position="332"/>
        <end position="394"/>
    </location>
</feature>
<dbReference type="RefSeq" id="WP_094856624.1">
    <property type="nucleotide sequence ID" value="NZ_NEVM01000005.1"/>
</dbReference>